<dbReference type="SFLD" id="SFLDF00009">
    <property type="entry name" value="o-succinylbenzoate_synthase"/>
    <property type="match status" value="1"/>
</dbReference>
<keyword evidence="4" id="KW-0460">Magnesium</keyword>
<dbReference type="GO" id="GO:0016855">
    <property type="term" value="F:racemase and epimerase activity, acting on amino acids and derivatives"/>
    <property type="evidence" value="ECO:0007669"/>
    <property type="project" value="InterPro"/>
</dbReference>
<dbReference type="SFLD" id="SFLDS00001">
    <property type="entry name" value="Enolase"/>
    <property type="match status" value="1"/>
</dbReference>
<dbReference type="AlphaFoldDB" id="A0A7J3ZJJ6"/>
<dbReference type="Pfam" id="PF13378">
    <property type="entry name" value="MR_MLE_C"/>
    <property type="match status" value="1"/>
</dbReference>
<dbReference type="InterPro" id="IPR036849">
    <property type="entry name" value="Enolase-like_C_sf"/>
</dbReference>
<keyword evidence="5" id="KW-0413">Isomerase</keyword>
<dbReference type="Pfam" id="PF02746">
    <property type="entry name" value="MR_MLE_N"/>
    <property type="match status" value="1"/>
</dbReference>
<proteinExistence type="inferred from homology"/>
<protein>
    <submittedName>
        <fullName evidence="7">Dipeptide epimerase</fullName>
    </submittedName>
</protein>
<dbReference type="PROSITE" id="PS00909">
    <property type="entry name" value="MR_MLE_2"/>
    <property type="match status" value="1"/>
</dbReference>
<sequence length="365" mass="40639">MIVEEIRVYRYAVPLKGEYKTSFEASVSSEGLIVVLKSSGLEGYGEASPTPKIAGSTPRTSLEAIKHLAQLVVGRDLALNEFVETIDNSLLYNSDARAALEAAFIDLWCKERGMPVYRYFGGSRREFVTDITVGTKDVEDTVWEASRYAEEGFEYLKVKLGEGYPKDVERVRALRAALGYDVNIKVDANQAWSLKEAIRIARALERYEVELIEQPLPFWMLEEHSILRQATEIPIALDESVHTARDALRAIREGAADVINIKLMKAGGFLESLRIAQMSEVSGVKNMVGCMLETRLGITIASHLVGVSKNVEHVDLDSDLFLQWDPVSGGAEHLGGGRRRLSEEPGWGVRVDLDKLELLFKYGES</sequence>
<dbReference type="SUPFAM" id="SSF54826">
    <property type="entry name" value="Enolase N-terminal domain-like"/>
    <property type="match status" value="1"/>
</dbReference>
<evidence type="ECO:0000259" key="6">
    <source>
        <dbReference type="SMART" id="SM00922"/>
    </source>
</evidence>
<dbReference type="PANTHER" id="PTHR48073:SF2">
    <property type="entry name" value="O-SUCCINYLBENZOATE SYNTHASE"/>
    <property type="match status" value="1"/>
</dbReference>
<dbReference type="InterPro" id="IPR034603">
    <property type="entry name" value="Dipeptide_epimerase"/>
</dbReference>
<dbReference type="GO" id="GO:0046872">
    <property type="term" value="F:metal ion binding"/>
    <property type="evidence" value="ECO:0007669"/>
    <property type="project" value="UniProtKB-KW"/>
</dbReference>
<keyword evidence="3" id="KW-0479">Metal-binding</keyword>
<dbReference type="SUPFAM" id="SSF51604">
    <property type="entry name" value="Enolase C-terminal domain-like"/>
    <property type="match status" value="1"/>
</dbReference>
<dbReference type="InterPro" id="IPR029017">
    <property type="entry name" value="Enolase-like_N"/>
</dbReference>
<evidence type="ECO:0000256" key="5">
    <source>
        <dbReference type="ARBA" id="ARBA00023235"/>
    </source>
</evidence>
<feature type="domain" description="Mandelate racemase/muconate lactonizing enzyme C-terminal" evidence="6">
    <location>
        <begin position="138"/>
        <end position="234"/>
    </location>
</feature>
<dbReference type="GO" id="GO:0009063">
    <property type="term" value="P:amino acid catabolic process"/>
    <property type="evidence" value="ECO:0007669"/>
    <property type="project" value="InterPro"/>
</dbReference>
<dbReference type="EMBL" id="DRZC01000032">
    <property type="protein sequence ID" value="HHQ80296.1"/>
    <property type="molecule type" value="Genomic_DNA"/>
</dbReference>
<dbReference type="SMART" id="SM00922">
    <property type="entry name" value="MR_MLE"/>
    <property type="match status" value="1"/>
</dbReference>
<evidence type="ECO:0000256" key="4">
    <source>
        <dbReference type="ARBA" id="ARBA00022842"/>
    </source>
</evidence>
<evidence type="ECO:0000256" key="3">
    <source>
        <dbReference type="ARBA" id="ARBA00022723"/>
    </source>
</evidence>
<name>A0A7J3ZJJ6_9CREN</name>
<comment type="similarity">
    <text evidence="2">Belongs to the mandelate racemase/muconate lactonizing enzyme family.</text>
</comment>
<dbReference type="InterPro" id="IPR013341">
    <property type="entry name" value="Mandelate_racemase_N_dom"/>
</dbReference>
<gene>
    <name evidence="7" type="ORF">ENM78_02380</name>
</gene>
<reference evidence="7" key="1">
    <citation type="journal article" date="2020" name="mSystems">
        <title>Genome- and Community-Level Interaction Insights into Carbon Utilization and Element Cycling Functions of Hydrothermarchaeota in Hydrothermal Sediment.</title>
        <authorList>
            <person name="Zhou Z."/>
            <person name="Liu Y."/>
            <person name="Xu W."/>
            <person name="Pan J."/>
            <person name="Luo Z.H."/>
            <person name="Li M."/>
        </authorList>
    </citation>
    <scope>NUCLEOTIDE SEQUENCE [LARGE SCALE GENOMIC DNA]</scope>
    <source>
        <strain evidence="7">SpSt-1116</strain>
    </source>
</reference>
<accession>A0A7J3ZJJ6</accession>
<dbReference type="InterPro" id="IPR029065">
    <property type="entry name" value="Enolase_C-like"/>
</dbReference>
<dbReference type="Gene3D" id="3.30.390.10">
    <property type="entry name" value="Enolase-like, N-terminal domain"/>
    <property type="match status" value="1"/>
</dbReference>
<dbReference type="InterPro" id="IPR013342">
    <property type="entry name" value="Mandelate_racemase_C"/>
</dbReference>
<evidence type="ECO:0000256" key="1">
    <source>
        <dbReference type="ARBA" id="ARBA00001946"/>
    </source>
</evidence>
<comment type="caution">
    <text evidence="7">The sequence shown here is derived from an EMBL/GenBank/DDBJ whole genome shotgun (WGS) entry which is preliminary data.</text>
</comment>
<dbReference type="CDD" id="cd03319">
    <property type="entry name" value="L-Ala-DL-Glu_epimerase"/>
    <property type="match status" value="1"/>
</dbReference>
<evidence type="ECO:0000256" key="2">
    <source>
        <dbReference type="ARBA" id="ARBA00008031"/>
    </source>
</evidence>
<organism evidence="7">
    <name type="scientific">Fervidicoccus fontis</name>
    <dbReference type="NCBI Taxonomy" id="683846"/>
    <lineage>
        <taxon>Archaea</taxon>
        <taxon>Thermoproteota</taxon>
        <taxon>Thermoprotei</taxon>
        <taxon>Fervidicoccales</taxon>
        <taxon>Fervidicoccaceae</taxon>
        <taxon>Fervidicoccus</taxon>
    </lineage>
</organism>
<dbReference type="InterPro" id="IPR018110">
    <property type="entry name" value="Mandel_Rmase/mucon_lact_enz_CS"/>
</dbReference>
<dbReference type="Gene3D" id="3.20.20.120">
    <property type="entry name" value="Enolase-like C-terminal domain"/>
    <property type="match status" value="1"/>
</dbReference>
<dbReference type="SFLD" id="SFLDG00180">
    <property type="entry name" value="muconate_cycloisomerase"/>
    <property type="match status" value="1"/>
</dbReference>
<evidence type="ECO:0000313" key="7">
    <source>
        <dbReference type="EMBL" id="HHQ80296.1"/>
    </source>
</evidence>
<dbReference type="PANTHER" id="PTHR48073">
    <property type="entry name" value="O-SUCCINYLBENZOATE SYNTHASE-RELATED"/>
    <property type="match status" value="1"/>
</dbReference>
<comment type="cofactor">
    <cofactor evidence="1">
        <name>Mg(2+)</name>
        <dbReference type="ChEBI" id="CHEBI:18420"/>
    </cofactor>
</comment>